<comment type="caution">
    <text evidence="2">The sequence shown here is derived from an EMBL/GenBank/DDBJ whole genome shotgun (WGS) entry which is preliminary data.</text>
</comment>
<name>A0A9W7CQ92_9STRA</name>
<feature type="region of interest" description="Disordered" evidence="1">
    <location>
        <begin position="1"/>
        <end position="145"/>
    </location>
</feature>
<sequence length="145" mass="14248">MAQPGGSSTPRLPTRTATNTFQTKISSFTTQIAIDCAADEPDDGRGRVHEHHTAPLSPAQLPGTAAPDEGGASGAGDTGSAVGGDKGAGDEPSKAAGGDAESETNLSGRYSGDEEDDIQEDGASGSGSQVGSGSAGSSQAGRCRQ</sequence>
<evidence type="ECO:0000313" key="2">
    <source>
        <dbReference type="EMBL" id="GMF36117.1"/>
    </source>
</evidence>
<dbReference type="EMBL" id="BSXW01001356">
    <property type="protein sequence ID" value="GMF36117.1"/>
    <property type="molecule type" value="Genomic_DNA"/>
</dbReference>
<protein>
    <submittedName>
        <fullName evidence="2">Unnamed protein product</fullName>
    </submittedName>
</protein>
<organism evidence="2 3">
    <name type="scientific">Phytophthora lilii</name>
    <dbReference type="NCBI Taxonomy" id="2077276"/>
    <lineage>
        <taxon>Eukaryota</taxon>
        <taxon>Sar</taxon>
        <taxon>Stramenopiles</taxon>
        <taxon>Oomycota</taxon>
        <taxon>Peronosporomycetes</taxon>
        <taxon>Peronosporales</taxon>
        <taxon>Peronosporaceae</taxon>
        <taxon>Phytophthora</taxon>
    </lineage>
</organism>
<dbReference type="Proteomes" id="UP001165083">
    <property type="component" value="Unassembled WGS sequence"/>
</dbReference>
<keyword evidence="3" id="KW-1185">Reference proteome</keyword>
<feature type="compositionally biased region" description="Polar residues" evidence="1">
    <location>
        <begin position="1"/>
        <end position="32"/>
    </location>
</feature>
<feature type="compositionally biased region" description="Gly residues" evidence="1">
    <location>
        <begin position="71"/>
        <end position="86"/>
    </location>
</feature>
<accession>A0A9W7CQ92</accession>
<feature type="compositionally biased region" description="Gly residues" evidence="1">
    <location>
        <begin position="124"/>
        <end position="134"/>
    </location>
</feature>
<reference evidence="2" key="1">
    <citation type="submission" date="2023-04" db="EMBL/GenBank/DDBJ databases">
        <title>Phytophthora lilii NBRC 32176.</title>
        <authorList>
            <person name="Ichikawa N."/>
            <person name="Sato H."/>
            <person name="Tonouchi N."/>
        </authorList>
    </citation>
    <scope>NUCLEOTIDE SEQUENCE</scope>
    <source>
        <strain evidence="2">NBRC 32176</strain>
    </source>
</reference>
<gene>
    <name evidence="2" type="ORF">Plil01_001529500</name>
</gene>
<proteinExistence type="predicted"/>
<feature type="compositionally biased region" description="Low complexity" evidence="1">
    <location>
        <begin position="135"/>
        <end position="145"/>
    </location>
</feature>
<evidence type="ECO:0000256" key="1">
    <source>
        <dbReference type="SAM" id="MobiDB-lite"/>
    </source>
</evidence>
<evidence type="ECO:0000313" key="3">
    <source>
        <dbReference type="Proteomes" id="UP001165083"/>
    </source>
</evidence>
<feature type="compositionally biased region" description="Basic and acidic residues" evidence="1">
    <location>
        <begin position="43"/>
        <end position="53"/>
    </location>
</feature>
<dbReference type="AlphaFoldDB" id="A0A9W7CQ92"/>